<organism evidence="4 5">
    <name type="scientific">Thyridium curvatum</name>
    <dbReference type="NCBI Taxonomy" id="1093900"/>
    <lineage>
        <taxon>Eukaryota</taxon>
        <taxon>Fungi</taxon>
        <taxon>Dikarya</taxon>
        <taxon>Ascomycota</taxon>
        <taxon>Pezizomycotina</taxon>
        <taxon>Sordariomycetes</taxon>
        <taxon>Sordariomycetidae</taxon>
        <taxon>Thyridiales</taxon>
        <taxon>Thyridiaceae</taxon>
        <taxon>Thyridium</taxon>
    </lineage>
</organism>
<dbReference type="PANTHER" id="PTHR30575">
    <property type="entry name" value="PEPTIDASE M20"/>
    <property type="match status" value="1"/>
</dbReference>
<dbReference type="InterPro" id="IPR052030">
    <property type="entry name" value="Peptidase_M20/M20A_hydrolases"/>
</dbReference>
<evidence type="ECO:0000256" key="2">
    <source>
        <dbReference type="PIRNR" id="PIRNR037226"/>
    </source>
</evidence>
<dbReference type="InterPro" id="IPR017439">
    <property type="entry name" value="Amidohydrolase"/>
</dbReference>
<dbReference type="SUPFAM" id="SSF53187">
    <property type="entry name" value="Zn-dependent exopeptidases"/>
    <property type="match status" value="1"/>
</dbReference>
<dbReference type="InterPro" id="IPR002933">
    <property type="entry name" value="Peptidase_M20"/>
</dbReference>
<dbReference type="NCBIfam" id="TIGR01891">
    <property type="entry name" value="amidohydrolases"/>
    <property type="match status" value="1"/>
</dbReference>
<dbReference type="FunFam" id="3.30.70.360:FF:000004">
    <property type="entry name" value="Peptidase M20 domain-containing protein 2"/>
    <property type="match status" value="1"/>
</dbReference>
<dbReference type="InterPro" id="IPR036264">
    <property type="entry name" value="Bact_exopeptidase_dim_dom"/>
</dbReference>
<proteinExistence type="inferred from homology"/>
<dbReference type="GO" id="GO:0016805">
    <property type="term" value="F:dipeptidase activity"/>
    <property type="evidence" value="ECO:0007669"/>
    <property type="project" value="InterPro"/>
</dbReference>
<dbReference type="GeneID" id="41972716"/>
<comment type="caution">
    <text evidence="4">The sequence shown here is derived from an EMBL/GenBank/DDBJ whole genome shotgun (WGS) entry which is preliminary data.</text>
</comment>
<protein>
    <recommendedName>
        <fullName evidence="2">Peptidase M20 domain-containing protein 2</fullName>
    </recommendedName>
</protein>
<dbReference type="RefSeq" id="XP_030996288.1">
    <property type="nucleotide sequence ID" value="XM_031139772.1"/>
</dbReference>
<reference evidence="4 5" key="1">
    <citation type="submission" date="2019-06" db="EMBL/GenBank/DDBJ databases">
        <title>Draft genome sequence of the filamentous fungus Phialemoniopsis curvata isolated from diesel fuel.</title>
        <authorList>
            <person name="Varaljay V.A."/>
            <person name="Lyon W.J."/>
            <person name="Crouch A.L."/>
            <person name="Drake C.E."/>
            <person name="Hollomon J.M."/>
            <person name="Nadeau L.J."/>
            <person name="Nunn H.S."/>
            <person name="Stevenson B.S."/>
            <person name="Bojanowski C.L."/>
            <person name="Crookes-Goodson W.J."/>
        </authorList>
    </citation>
    <scope>NUCLEOTIDE SEQUENCE [LARGE SCALE GENOMIC DNA]</scope>
    <source>
        <strain evidence="4 5">D216</strain>
    </source>
</reference>
<sequence length="439" mass="46346">MQPTKRPRSEDAWTVGSESPETLKAIADSVDRHDEQLWKIGQLIHSNPELGYAEFKAHDNITALLESLGYAVTRHAYGLETSFMAEFGSGGRVVAFNAEYDALPEMGHACGHNLIAMMSIGAFVALAEALKARPGVPGRVRLVGTPAEEGGGGKARLVAAGAYADVDACLMAHPGPASSCGPGWDGHSYMPTLANHKFTVHYTGKPAHAAVSPWQGVNALDAVVLAYTGISALRQQIRPEQRIHGVITKGGTRPNVITADAALDYYIRSPTLEGADELLGRAKKCFEGAAVQTGCTVDFEIRNTCADVRPNKPICTLYADAMTKIGSKVGCDLNASPVSGSTDQGNVSYECPAFHAIVGIPAAPGSFNHTPGFTAFAAAREAHDKCIPVAKGMAIAGWNILADDAIAARVKEDFEEDKKSRGSLPNAVDMPHGAGCCHE</sequence>
<dbReference type="Pfam" id="PF01546">
    <property type="entry name" value="Peptidase_M20"/>
    <property type="match status" value="1"/>
</dbReference>
<dbReference type="Pfam" id="PF07687">
    <property type="entry name" value="M20_dimer"/>
    <property type="match status" value="1"/>
</dbReference>
<dbReference type="SUPFAM" id="SSF55031">
    <property type="entry name" value="Bacterial exopeptidase dimerisation domain"/>
    <property type="match status" value="1"/>
</dbReference>
<dbReference type="CDD" id="cd05672">
    <property type="entry name" value="M20_ACY1L2-like"/>
    <property type="match status" value="1"/>
</dbReference>
<dbReference type="Proteomes" id="UP000319257">
    <property type="component" value="Unassembled WGS sequence"/>
</dbReference>
<evidence type="ECO:0000256" key="1">
    <source>
        <dbReference type="ARBA" id="ARBA00006247"/>
    </source>
</evidence>
<dbReference type="PIRSF" id="PIRSF037226">
    <property type="entry name" value="Amidohydrolase_ACY1L2_prd"/>
    <property type="match status" value="1"/>
</dbReference>
<dbReference type="PANTHER" id="PTHR30575:SF0">
    <property type="entry name" value="XAA-ARG DIPEPTIDASE"/>
    <property type="match status" value="1"/>
</dbReference>
<gene>
    <name evidence="4" type="ORF">E0L32_005269</name>
</gene>
<feature type="domain" description="Peptidase M20 dimerisation" evidence="3">
    <location>
        <begin position="198"/>
        <end position="290"/>
    </location>
</feature>
<dbReference type="InParanoid" id="A0A507B4A5"/>
<accession>A0A507B4A5</accession>
<name>A0A507B4A5_9PEZI</name>
<evidence type="ECO:0000313" key="4">
    <source>
        <dbReference type="EMBL" id="TPX14577.1"/>
    </source>
</evidence>
<dbReference type="OrthoDB" id="6119954at2759"/>
<comment type="similarity">
    <text evidence="1 2">Belongs to the peptidase M20A family.</text>
</comment>
<dbReference type="InterPro" id="IPR017144">
    <property type="entry name" value="Xaa-Arg_dipeptidase"/>
</dbReference>
<dbReference type="AlphaFoldDB" id="A0A507B4A5"/>
<keyword evidence="5" id="KW-1185">Reference proteome</keyword>
<evidence type="ECO:0000259" key="3">
    <source>
        <dbReference type="Pfam" id="PF07687"/>
    </source>
</evidence>
<dbReference type="EMBL" id="SKBQ01000027">
    <property type="protein sequence ID" value="TPX14577.1"/>
    <property type="molecule type" value="Genomic_DNA"/>
</dbReference>
<dbReference type="Gene3D" id="3.30.70.360">
    <property type="match status" value="1"/>
</dbReference>
<evidence type="ECO:0000313" key="5">
    <source>
        <dbReference type="Proteomes" id="UP000319257"/>
    </source>
</evidence>
<dbReference type="InterPro" id="IPR011650">
    <property type="entry name" value="Peptidase_M20_dimer"/>
</dbReference>
<dbReference type="Gene3D" id="3.40.630.10">
    <property type="entry name" value="Zn peptidases"/>
    <property type="match status" value="1"/>
</dbReference>